<gene>
    <name evidence="1" type="ORF">AVDCRST_MAG78-356</name>
</gene>
<reference evidence="1" key="1">
    <citation type="submission" date="2020-02" db="EMBL/GenBank/DDBJ databases">
        <authorList>
            <person name="Meier V. D."/>
        </authorList>
    </citation>
    <scope>NUCLEOTIDE SEQUENCE</scope>
    <source>
        <strain evidence="1">AVDCRST_MAG78</strain>
    </source>
</reference>
<organism evidence="1">
    <name type="scientific">uncultured Rubrobacteraceae bacterium</name>
    <dbReference type="NCBI Taxonomy" id="349277"/>
    <lineage>
        <taxon>Bacteria</taxon>
        <taxon>Bacillati</taxon>
        <taxon>Actinomycetota</taxon>
        <taxon>Rubrobacteria</taxon>
        <taxon>Rubrobacterales</taxon>
        <taxon>Rubrobacteraceae</taxon>
        <taxon>environmental samples</taxon>
    </lineage>
</organism>
<dbReference type="EMBL" id="CADCVB010000023">
    <property type="protein sequence ID" value="CAA9410229.1"/>
    <property type="molecule type" value="Genomic_DNA"/>
</dbReference>
<name>A0A6J4P9V1_9ACTN</name>
<evidence type="ECO:0000313" key="1">
    <source>
        <dbReference type="EMBL" id="CAA9410229.1"/>
    </source>
</evidence>
<sequence>MIFIVLLHTGRVDPGSCFFRIVDTMLESNLDGVPSGYEARETARSCYRLEADRL</sequence>
<dbReference type="AlphaFoldDB" id="A0A6J4P9V1"/>
<proteinExistence type="predicted"/>
<accession>A0A6J4P9V1</accession>
<protein>
    <submittedName>
        <fullName evidence="1">Uncharacterized protein</fullName>
    </submittedName>
</protein>